<keyword evidence="4" id="KW-1185">Reference proteome</keyword>
<proteinExistence type="predicted"/>
<reference evidence="2 4" key="1">
    <citation type="journal article" date="2008" name="Science">
        <title>The Physcomitrella genome reveals evolutionary insights into the conquest of land by plants.</title>
        <authorList>
            <person name="Rensing S."/>
            <person name="Lang D."/>
            <person name="Zimmer A."/>
            <person name="Terry A."/>
            <person name="Salamov A."/>
            <person name="Shapiro H."/>
            <person name="Nishiyama T."/>
            <person name="Perroud P.-F."/>
            <person name="Lindquist E."/>
            <person name="Kamisugi Y."/>
            <person name="Tanahashi T."/>
            <person name="Sakakibara K."/>
            <person name="Fujita T."/>
            <person name="Oishi K."/>
            <person name="Shin-I T."/>
            <person name="Kuroki Y."/>
            <person name="Toyoda A."/>
            <person name="Suzuki Y."/>
            <person name="Hashimoto A."/>
            <person name="Yamaguchi K."/>
            <person name="Sugano A."/>
            <person name="Kohara Y."/>
            <person name="Fujiyama A."/>
            <person name="Anterola A."/>
            <person name="Aoki S."/>
            <person name="Ashton N."/>
            <person name="Barbazuk W.B."/>
            <person name="Barker E."/>
            <person name="Bennetzen J."/>
            <person name="Bezanilla M."/>
            <person name="Blankenship R."/>
            <person name="Cho S.H."/>
            <person name="Dutcher S."/>
            <person name="Estelle M."/>
            <person name="Fawcett J.A."/>
            <person name="Gundlach H."/>
            <person name="Hanada K."/>
            <person name="Heyl A."/>
            <person name="Hicks K.A."/>
            <person name="Hugh J."/>
            <person name="Lohr M."/>
            <person name="Mayer K."/>
            <person name="Melkozernov A."/>
            <person name="Murata T."/>
            <person name="Nelson D."/>
            <person name="Pils B."/>
            <person name="Prigge M."/>
            <person name="Reiss B."/>
            <person name="Renner T."/>
            <person name="Rombauts S."/>
            <person name="Rushton P."/>
            <person name="Sanderfoot A."/>
            <person name="Schween G."/>
            <person name="Shiu S.-H."/>
            <person name="Stueber K."/>
            <person name="Theodoulou F.L."/>
            <person name="Tu H."/>
            <person name="Van de Peer Y."/>
            <person name="Verrier P.J."/>
            <person name="Waters E."/>
            <person name="Wood A."/>
            <person name="Yang L."/>
            <person name="Cove D."/>
            <person name="Cuming A."/>
            <person name="Hasebe M."/>
            <person name="Lucas S."/>
            <person name="Mishler D.B."/>
            <person name="Reski R."/>
            <person name="Grigoriev I."/>
            <person name="Quatrano R.S."/>
            <person name="Boore J.L."/>
        </authorList>
    </citation>
    <scope>NUCLEOTIDE SEQUENCE [LARGE SCALE GENOMIC DNA]</scope>
    <source>
        <strain evidence="3 4">cv. Gransden 2004</strain>
    </source>
</reference>
<reference evidence="2 4" key="2">
    <citation type="journal article" date="2018" name="Plant J.">
        <title>The Physcomitrella patens chromosome-scale assembly reveals moss genome structure and evolution.</title>
        <authorList>
            <person name="Lang D."/>
            <person name="Ullrich K.K."/>
            <person name="Murat F."/>
            <person name="Fuchs J."/>
            <person name="Jenkins J."/>
            <person name="Haas F.B."/>
            <person name="Piednoel M."/>
            <person name="Gundlach H."/>
            <person name="Van Bel M."/>
            <person name="Meyberg R."/>
            <person name="Vives C."/>
            <person name="Morata J."/>
            <person name="Symeonidi A."/>
            <person name="Hiss M."/>
            <person name="Muchero W."/>
            <person name="Kamisugi Y."/>
            <person name="Saleh O."/>
            <person name="Blanc G."/>
            <person name="Decker E.L."/>
            <person name="van Gessel N."/>
            <person name="Grimwood J."/>
            <person name="Hayes R.D."/>
            <person name="Graham S.W."/>
            <person name="Gunter L.E."/>
            <person name="McDaniel S.F."/>
            <person name="Hoernstein S.N.W."/>
            <person name="Larsson A."/>
            <person name="Li F.W."/>
            <person name="Perroud P.F."/>
            <person name="Phillips J."/>
            <person name="Ranjan P."/>
            <person name="Rokshar D.S."/>
            <person name="Rothfels C.J."/>
            <person name="Schneider L."/>
            <person name="Shu S."/>
            <person name="Stevenson D.W."/>
            <person name="Thummler F."/>
            <person name="Tillich M."/>
            <person name="Villarreal Aguilar J.C."/>
            <person name="Widiez T."/>
            <person name="Wong G.K."/>
            <person name="Wymore A."/>
            <person name="Zhang Y."/>
            <person name="Zimmer A.D."/>
            <person name="Quatrano R.S."/>
            <person name="Mayer K.F.X."/>
            <person name="Goodstein D."/>
            <person name="Casacuberta J.M."/>
            <person name="Vandepoele K."/>
            <person name="Reski R."/>
            <person name="Cuming A.C."/>
            <person name="Tuskan G.A."/>
            <person name="Maumus F."/>
            <person name="Salse J."/>
            <person name="Schmutz J."/>
            <person name="Rensing S.A."/>
        </authorList>
    </citation>
    <scope>NUCLEOTIDE SEQUENCE [LARGE SCALE GENOMIC DNA]</scope>
    <source>
        <strain evidence="3 4">cv. Gransden 2004</strain>
    </source>
</reference>
<reference evidence="3" key="3">
    <citation type="submission" date="2020-12" db="UniProtKB">
        <authorList>
            <consortium name="EnsemblPlants"/>
        </authorList>
    </citation>
    <scope>IDENTIFICATION</scope>
</reference>
<dbReference type="SMART" id="SM00487">
    <property type="entry name" value="DEXDc"/>
    <property type="match status" value="1"/>
</dbReference>
<dbReference type="Gramene" id="Pp3c25_15180V3.1">
    <property type="protein sequence ID" value="Pp3c25_15180V3.1"/>
    <property type="gene ID" value="Pp3c25_15180"/>
</dbReference>
<dbReference type="GO" id="GO:0003677">
    <property type="term" value="F:DNA binding"/>
    <property type="evidence" value="ECO:0007669"/>
    <property type="project" value="InterPro"/>
</dbReference>
<dbReference type="GO" id="GO:0005524">
    <property type="term" value="F:ATP binding"/>
    <property type="evidence" value="ECO:0007669"/>
    <property type="project" value="InterPro"/>
</dbReference>
<feature type="domain" description="Helicase ATP-binding" evidence="1">
    <location>
        <begin position="48"/>
        <end position="203"/>
    </location>
</feature>
<dbReference type="Proteomes" id="UP000006727">
    <property type="component" value="Chromosome 25"/>
</dbReference>
<dbReference type="SUPFAM" id="SSF52540">
    <property type="entry name" value="P-loop containing nucleoside triphosphate hydrolases"/>
    <property type="match status" value="2"/>
</dbReference>
<evidence type="ECO:0000313" key="4">
    <source>
        <dbReference type="Proteomes" id="UP000006727"/>
    </source>
</evidence>
<dbReference type="EMBL" id="ABEU02000025">
    <property type="protein sequence ID" value="PNR27836.1"/>
    <property type="molecule type" value="Genomic_DNA"/>
</dbReference>
<evidence type="ECO:0000313" key="3">
    <source>
        <dbReference type="EnsemblPlants" id="Pp3c25_15180V3.1"/>
    </source>
</evidence>
<evidence type="ECO:0000313" key="2">
    <source>
        <dbReference type="EMBL" id="PNR27836.1"/>
    </source>
</evidence>
<evidence type="ECO:0000259" key="1">
    <source>
        <dbReference type="PROSITE" id="PS51192"/>
    </source>
</evidence>
<dbReference type="Pfam" id="PF00176">
    <property type="entry name" value="SNF2-rel_dom"/>
    <property type="match status" value="1"/>
</dbReference>
<organism evidence="2">
    <name type="scientific">Physcomitrium patens</name>
    <name type="common">Spreading-leaved earth moss</name>
    <name type="synonym">Physcomitrella patens</name>
    <dbReference type="NCBI Taxonomy" id="3218"/>
    <lineage>
        <taxon>Eukaryota</taxon>
        <taxon>Viridiplantae</taxon>
        <taxon>Streptophyta</taxon>
        <taxon>Embryophyta</taxon>
        <taxon>Bryophyta</taxon>
        <taxon>Bryophytina</taxon>
        <taxon>Bryopsida</taxon>
        <taxon>Funariidae</taxon>
        <taxon>Funariales</taxon>
        <taxon>Funariaceae</taxon>
        <taxon>Physcomitrium</taxon>
    </lineage>
</organism>
<accession>A0A2K1IEY1</accession>
<dbReference type="Gene3D" id="3.40.50.300">
    <property type="entry name" value="P-loop containing nucleotide triphosphate hydrolases"/>
    <property type="match status" value="1"/>
</dbReference>
<dbReference type="PROSITE" id="PS51192">
    <property type="entry name" value="HELICASE_ATP_BIND_1"/>
    <property type="match status" value="1"/>
</dbReference>
<dbReference type="AlphaFoldDB" id="A0A2K1IEY1"/>
<name>A0A2K1IEY1_PHYPA</name>
<dbReference type="InterPro" id="IPR000330">
    <property type="entry name" value="SNF2_N"/>
</dbReference>
<dbReference type="EnsemblPlants" id="Pp3c25_15180V3.1">
    <property type="protein sequence ID" value="Pp3c25_15180V3.1"/>
    <property type="gene ID" value="Pp3c25_15180"/>
</dbReference>
<dbReference type="PaxDb" id="3218-PP1S129_178V6.1"/>
<dbReference type="InParanoid" id="A0A2K1IEY1"/>
<sequence>MEEFIPSYPIVSDNNFVDNLWKKKEFYETRRISKSRLYPHQEFVRRFMSPQTPYNNLLLFHNVGSGKTFTSIAVVESHKSYKGRALVLVRGRTSADNFKDQIRKWPGGEVKDYEIKKYISFANKLKRLDDNQVISSFSNRIMIMDEIHNLKHSMSDLDAETVYGQMWRLSHLARNCKILLLSATPMIDKAEEILSILNLILGADHQFDTSLFPTKDDFRKSIMGRISYLNSNQHMAKVIEEGVTLEGCSVKVVPSYMKGYQLEAYKKIDINNLDDSVYRNSIYCSLMTFWDGTYGAQAFTKIVRIKQDNKIKYTLDEEVAKRLRRDNLHLYSCKYSKMLDIIESNKDMLAFVFCEEVKGTGLIMMSCIFELFGYQLYDGENIDEIDKSLRYTLYTGDTIACSNPEKRLDGFRSPKNKYGEYVKILLGSRISRESVSLTNNKSTIVQAIGRAVRSQSHDLLKVEERSIHVYRHVALARKSNKCVPSVSIDMYKYLISEEKSKRIEDVENVIRSCCVDYYLNVDITTIRNGFGDDISTYLLWYCNDIEASIRKIVTKSTDTLSIGAISTLLNTKKSVLKALIGKGINLDNGTRIKEIKDMIHLDSVTTSNRDTHLSSFKQRINTSTNYFTKVIYEDKRDLIYVVSSMTMSQKVHLLESAILSGNKNISLFFENSFDCINDKYYHILSYRTAEDNYSYSLSSESFKACMKTRVLDGAWKTVSAEDELDIIQKIISKSKRSREIMETRHKIYAIFSNGDNRFRIRNSLSENKEKSLRDLRSINRGRCIDSHSGPMMMDVLLYLLTHETKQESIMDTIGPTFYNFSDQESVMDIKKMHTIKAFTDSKYDSLLLLPYNVKQKLYRWITTRTKKELADIMIRILIENDMYIVN</sequence>
<dbReference type="InterPro" id="IPR014001">
    <property type="entry name" value="Helicase_ATP-bd"/>
</dbReference>
<gene>
    <name evidence="2" type="ORF">PHYPA_029988</name>
</gene>
<protein>
    <recommendedName>
        <fullName evidence="1">Helicase ATP-binding domain-containing protein</fullName>
    </recommendedName>
</protein>
<dbReference type="InterPro" id="IPR027417">
    <property type="entry name" value="P-loop_NTPase"/>
</dbReference>
<dbReference type="GO" id="GO:0016787">
    <property type="term" value="F:hydrolase activity"/>
    <property type="evidence" value="ECO:0007669"/>
    <property type="project" value="InterPro"/>
</dbReference>